<evidence type="ECO:0000256" key="5">
    <source>
        <dbReference type="ARBA" id="ARBA00023136"/>
    </source>
</evidence>
<dbReference type="InterPro" id="IPR025857">
    <property type="entry name" value="MacB_PCD"/>
</dbReference>
<dbReference type="Proteomes" id="UP000637423">
    <property type="component" value="Unassembled WGS sequence"/>
</dbReference>
<dbReference type="InterPro" id="IPR003838">
    <property type="entry name" value="ABC3_permease_C"/>
</dbReference>
<evidence type="ECO:0000256" key="6">
    <source>
        <dbReference type="ARBA" id="ARBA00038076"/>
    </source>
</evidence>
<dbReference type="InterPro" id="IPR050250">
    <property type="entry name" value="Macrolide_Exporter_MacB"/>
</dbReference>
<dbReference type="RefSeq" id="WP_188565178.1">
    <property type="nucleotide sequence ID" value="NZ_BMED01000001.1"/>
</dbReference>
<comment type="caution">
    <text evidence="11">The sequence shown here is derived from an EMBL/GenBank/DDBJ whole genome shotgun (WGS) entry which is preliminary data.</text>
</comment>
<comment type="similarity">
    <text evidence="6">Belongs to the ABC-4 integral membrane protein family.</text>
</comment>
<evidence type="ECO:0000256" key="2">
    <source>
        <dbReference type="ARBA" id="ARBA00022475"/>
    </source>
</evidence>
<feature type="transmembrane region" description="Helical" evidence="8">
    <location>
        <begin position="282"/>
        <end position="309"/>
    </location>
</feature>
<keyword evidence="3 8" id="KW-0812">Transmembrane</keyword>
<proteinExistence type="inferred from homology"/>
<dbReference type="PANTHER" id="PTHR30572">
    <property type="entry name" value="MEMBRANE COMPONENT OF TRANSPORTER-RELATED"/>
    <property type="match status" value="1"/>
</dbReference>
<keyword evidence="5 8" id="KW-0472">Membrane</keyword>
<dbReference type="Pfam" id="PF02687">
    <property type="entry name" value="FtsX"/>
    <property type="match status" value="1"/>
</dbReference>
<evidence type="ECO:0000256" key="3">
    <source>
        <dbReference type="ARBA" id="ARBA00022692"/>
    </source>
</evidence>
<dbReference type="GO" id="GO:0005886">
    <property type="term" value="C:plasma membrane"/>
    <property type="evidence" value="ECO:0007669"/>
    <property type="project" value="UniProtKB-SubCell"/>
</dbReference>
<name>A0A916XEN5_9BURK</name>
<accession>A0A916XEN5</accession>
<keyword evidence="12" id="KW-1185">Reference proteome</keyword>
<evidence type="ECO:0000313" key="12">
    <source>
        <dbReference type="Proteomes" id="UP000637423"/>
    </source>
</evidence>
<feature type="transmembrane region" description="Helical" evidence="8">
    <location>
        <begin position="16"/>
        <end position="38"/>
    </location>
</feature>
<evidence type="ECO:0000259" key="9">
    <source>
        <dbReference type="Pfam" id="PF02687"/>
    </source>
</evidence>
<keyword evidence="4 8" id="KW-1133">Transmembrane helix</keyword>
<feature type="region of interest" description="Disordered" evidence="7">
    <location>
        <begin position="102"/>
        <end position="121"/>
    </location>
</feature>
<evidence type="ECO:0000256" key="1">
    <source>
        <dbReference type="ARBA" id="ARBA00004651"/>
    </source>
</evidence>
<feature type="transmembrane region" description="Helical" evidence="8">
    <location>
        <begin position="370"/>
        <end position="389"/>
    </location>
</feature>
<dbReference type="AlphaFoldDB" id="A0A916XEN5"/>
<protein>
    <submittedName>
        <fullName evidence="11">ABC transporter permease</fullName>
    </submittedName>
</protein>
<reference evidence="11" key="1">
    <citation type="journal article" date="2014" name="Int. J. Syst. Evol. Microbiol.">
        <title>Complete genome sequence of Corynebacterium casei LMG S-19264T (=DSM 44701T), isolated from a smear-ripened cheese.</title>
        <authorList>
            <consortium name="US DOE Joint Genome Institute (JGI-PGF)"/>
            <person name="Walter F."/>
            <person name="Albersmeier A."/>
            <person name="Kalinowski J."/>
            <person name="Ruckert C."/>
        </authorList>
    </citation>
    <scope>NUCLEOTIDE SEQUENCE</scope>
    <source>
        <strain evidence="11">CGMCC 1.10998</strain>
    </source>
</reference>
<keyword evidence="2" id="KW-1003">Cell membrane</keyword>
<dbReference type="PANTHER" id="PTHR30572:SF4">
    <property type="entry name" value="ABC TRANSPORTER PERMEASE YTRF"/>
    <property type="match status" value="1"/>
</dbReference>
<sequence>MEIRPIFSALLRNKTAPLLVAIQVAISLAILTNSLYIVNIRQAVSARPSGIADESSVFRLAINTVNKMNFNENIAQQQRAHQILKGIPGVLSVAATNQVPMSRSGGTTGVASDRKQAQGTPASNYFTSDSLINTLGLKLLEGRDFTPDDVLETDPSVSDASAKVVIITQELAKLLYPDTGSVVGKPMYFGTGDDAEEVRIIGVVERLQTIGAQAGIRGEYSTILPERRDFAQYLVRTEPGQRDRIIKEAEAAMRKIGPGAVSIKIKTIESDRNSRYRADKALAGLLIVVSALLLLVTTSGIVGMTTLWVAQRRKQIGVRRALGARKIDILRYFITENILITTGGIASGLLLAIALNQLLVSQLELAKLPVSYMLTGAAIFWLLGIFAVYGPALRAASISPATATRSA</sequence>
<organism evidence="11 12">
    <name type="scientific">Undibacterium terreum</name>
    <dbReference type="NCBI Taxonomy" id="1224302"/>
    <lineage>
        <taxon>Bacteria</taxon>
        <taxon>Pseudomonadati</taxon>
        <taxon>Pseudomonadota</taxon>
        <taxon>Betaproteobacteria</taxon>
        <taxon>Burkholderiales</taxon>
        <taxon>Oxalobacteraceae</taxon>
        <taxon>Undibacterium</taxon>
    </lineage>
</organism>
<comment type="subcellular location">
    <subcellularLocation>
        <location evidence="1">Cell membrane</location>
        <topology evidence="1">Multi-pass membrane protein</topology>
    </subcellularLocation>
</comment>
<evidence type="ECO:0000256" key="7">
    <source>
        <dbReference type="SAM" id="MobiDB-lite"/>
    </source>
</evidence>
<dbReference type="GO" id="GO:0022857">
    <property type="term" value="F:transmembrane transporter activity"/>
    <property type="evidence" value="ECO:0007669"/>
    <property type="project" value="TreeGrafter"/>
</dbReference>
<dbReference type="Pfam" id="PF12704">
    <property type="entry name" value="MacB_PCD"/>
    <property type="match status" value="1"/>
</dbReference>
<evidence type="ECO:0000256" key="8">
    <source>
        <dbReference type="SAM" id="Phobius"/>
    </source>
</evidence>
<evidence type="ECO:0000313" key="11">
    <source>
        <dbReference type="EMBL" id="GGC67929.1"/>
    </source>
</evidence>
<gene>
    <name evidence="11" type="primary">ybjZ</name>
    <name evidence="11" type="ORF">GCM10011396_13740</name>
</gene>
<feature type="domain" description="ABC3 transporter permease C-terminal" evidence="9">
    <location>
        <begin position="287"/>
        <end position="400"/>
    </location>
</feature>
<evidence type="ECO:0000259" key="10">
    <source>
        <dbReference type="Pfam" id="PF12704"/>
    </source>
</evidence>
<evidence type="ECO:0000256" key="4">
    <source>
        <dbReference type="ARBA" id="ARBA00022989"/>
    </source>
</evidence>
<dbReference type="EMBL" id="BMED01000001">
    <property type="protein sequence ID" value="GGC67929.1"/>
    <property type="molecule type" value="Genomic_DNA"/>
</dbReference>
<feature type="transmembrane region" description="Helical" evidence="8">
    <location>
        <begin position="329"/>
        <end position="355"/>
    </location>
</feature>
<reference evidence="11" key="2">
    <citation type="submission" date="2020-09" db="EMBL/GenBank/DDBJ databases">
        <authorList>
            <person name="Sun Q."/>
            <person name="Zhou Y."/>
        </authorList>
    </citation>
    <scope>NUCLEOTIDE SEQUENCE</scope>
    <source>
        <strain evidence="11">CGMCC 1.10998</strain>
    </source>
</reference>
<feature type="domain" description="MacB-like periplasmic core" evidence="10">
    <location>
        <begin position="30"/>
        <end position="242"/>
    </location>
</feature>